<dbReference type="EMBL" id="OU342829">
    <property type="protein sequence ID" value="CAG7580467.1"/>
    <property type="molecule type" value="Genomic_DNA"/>
</dbReference>
<sequence>MITRDTKQGTKCVVIANNSRHNRPMGSIITINTFYNNGGQNDGFTSKEHGHTYFSMNDLRLWKQNMKDLEEELFDLTSKVKDTESKIIYLKETGEKDIDVDDYKTYKLNNIITDDELSSEEKTQLILNLMGEGKKKKVKIVSKKKLKDVPENEEVEEMESEADFEEGAPADQGFYHNEYLDDVGKECTEGEVPF</sequence>
<organism evidence="3">
    <name type="scientific">uncultured marine phage</name>
    <dbReference type="NCBI Taxonomy" id="707152"/>
    <lineage>
        <taxon>Viruses</taxon>
        <taxon>environmental samples</taxon>
    </lineage>
</organism>
<keyword evidence="1" id="KW-0175">Coiled coil</keyword>
<reference evidence="3" key="1">
    <citation type="submission" date="2021-06" db="EMBL/GenBank/DDBJ databases">
        <authorList>
            <person name="Gannon L."/>
            <person name="Redgwell R T."/>
            <person name="Michniewski S."/>
            <person name="Harrison D C."/>
            <person name="Millard A."/>
        </authorList>
    </citation>
    <scope>NUCLEOTIDE SEQUENCE</scope>
</reference>
<gene>
    <name evidence="3" type="ORF">SLAVMIC_00430</name>
</gene>
<evidence type="ECO:0000256" key="2">
    <source>
        <dbReference type="SAM" id="MobiDB-lite"/>
    </source>
</evidence>
<feature type="compositionally biased region" description="Acidic residues" evidence="2">
    <location>
        <begin position="151"/>
        <end position="168"/>
    </location>
</feature>
<accession>A0A8D9CBI6</accession>
<evidence type="ECO:0000313" key="3">
    <source>
        <dbReference type="EMBL" id="CAG7580467.1"/>
    </source>
</evidence>
<name>A0A8D9CBI6_9VIRU</name>
<feature type="coiled-coil region" evidence="1">
    <location>
        <begin position="59"/>
        <end position="86"/>
    </location>
</feature>
<evidence type="ECO:0000256" key="1">
    <source>
        <dbReference type="SAM" id="Coils"/>
    </source>
</evidence>
<protein>
    <submittedName>
        <fullName evidence="3">Uncharacterized protein</fullName>
    </submittedName>
</protein>
<feature type="region of interest" description="Disordered" evidence="2">
    <location>
        <begin position="149"/>
        <end position="171"/>
    </location>
</feature>
<proteinExistence type="predicted"/>